<feature type="compositionally biased region" description="Low complexity" evidence="1">
    <location>
        <begin position="1"/>
        <end position="17"/>
    </location>
</feature>
<gene>
    <name evidence="2" type="ORF">G2W53_044400</name>
</gene>
<dbReference type="EMBL" id="JAAIUW010000013">
    <property type="protein sequence ID" value="KAF7805289.1"/>
    <property type="molecule type" value="Genomic_DNA"/>
</dbReference>
<name>A0A834SXG7_9FABA</name>
<accession>A0A834SXG7</accession>
<keyword evidence="2" id="KW-0808">Transferase</keyword>
<dbReference type="OrthoDB" id="1845088at2759"/>
<dbReference type="Proteomes" id="UP000634136">
    <property type="component" value="Unassembled WGS sequence"/>
</dbReference>
<evidence type="ECO:0000256" key="1">
    <source>
        <dbReference type="SAM" id="MobiDB-lite"/>
    </source>
</evidence>
<comment type="caution">
    <text evidence="2">The sequence shown here is derived from an EMBL/GenBank/DDBJ whole genome shotgun (WGS) entry which is preliminary data.</text>
</comment>
<organism evidence="2 3">
    <name type="scientific">Senna tora</name>
    <dbReference type="NCBI Taxonomy" id="362788"/>
    <lineage>
        <taxon>Eukaryota</taxon>
        <taxon>Viridiplantae</taxon>
        <taxon>Streptophyta</taxon>
        <taxon>Embryophyta</taxon>
        <taxon>Tracheophyta</taxon>
        <taxon>Spermatophyta</taxon>
        <taxon>Magnoliopsida</taxon>
        <taxon>eudicotyledons</taxon>
        <taxon>Gunneridae</taxon>
        <taxon>Pentapetalae</taxon>
        <taxon>rosids</taxon>
        <taxon>fabids</taxon>
        <taxon>Fabales</taxon>
        <taxon>Fabaceae</taxon>
        <taxon>Caesalpinioideae</taxon>
        <taxon>Cassia clade</taxon>
        <taxon>Senna</taxon>
    </lineage>
</organism>
<keyword evidence="3" id="KW-1185">Reference proteome</keyword>
<proteinExistence type="predicted"/>
<keyword evidence="2" id="KW-0418">Kinase</keyword>
<sequence>MSSASSSTISESATSSTPKTYSRFNASTQAASIKLDRSNYLVWEAHVLPLIIGNKLGSHIDGTSVAPPPRLAVEDSTETIPNPAFEEWATCFSLDEYVYTLKVDENNDVYSIVAVLLELITGRKPVGEFGDGVDLVQ</sequence>
<reference evidence="2" key="1">
    <citation type="submission" date="2020-09" db="EMBL/GenBank/DDBJ databases">
        <title>Genome-Enabled Discovery of Anthraquinone Biosynthesis in Senna tora.</title>
        <authorList>
            <person name="Kang S.-H."/>
            <person name="Pandey R.P."/>
            <person name="Lee C.-M."/>
            <person name="Sim J.-S."/>
            <person name="Jeong J.-T."/>
            <person name="Choi B.-S."/>
            <person name="Jung M."/>
            <person name="Ginzburg D."/>
            <person name="Zhao K."/>
            <person name="Won S.Y."/>
            <person name="Oh T.-J."/>
            <person name="Yu Y."/>
            <person name="Kim N.-H."/>
            <person name="Lee O.R."/>
            <person name="Lee T.-H."/>
            <person name="Bashyal P."/>
            <person name="Kim T.-S."/>
            <person name="Lee W.-H."/>
            <person name="Kawkins C."/>
            <person name="Kim C.-K."/>
            <person name="Kim J.S."/>
            <person name="Ahn B.O."/>
            <person name="Rhee S.Y."/>
            <person name="Sohng J.K."/>
        </authorList>
    </citation>
    <scope>NUCLEOTIDE SEQUENCE</scope>
    <source>
        <tissue evidence="2">Leaf</tissue>
    </source>
</reference>
<protein>
    <submittedName>
        <fullName evidence="2">Leucine-rich repeat receptor-like serine/threonine-protein kinase BAM1</fullName>
    </submittedName>
</protein>
<evidence type="ECO:0000313" key="3">
    <source>
        <dbReference type="Proteomes" id="UP000634136"/>
    </source>
</evidence>
<dbReference type="GO" id="GO:0016301">
    <property type="term" value="F:kinase activity"/>
    <property type="evidence" value="ECO:0007669"/>
    <property type="project" value="UniProtKB-KW"/>
</dbReference>
<feature type="region of interest" description="Disordered" evidence="1">
    <location>
        <begin position="1"/>
        <end position="21"/>
    </location>
</feature>
<dbReference type="AlphaFoldDB" id="A0A834SXG7"/>
<keyword evidence="2" id="KW-0675">Receptor</keyword>
<evidence type="ECO:0000313" key="2">
    <source>
        <dbReference type="EMBL" id="KAF7805289.1"/>
    </source>
</evidence>